<dbReference type="GO" id="GO:0005829">
    <property type="term" value="C:cytosol"/>
    <property type="evidence" value="ECO:0007669"/>
    <property type="project" value="TreeGrafter"/>
</dbReference>
<dbReference type="HAMAP" id="MF_01279">
    <property type="entry name" value="X_Pro_dipeptid"/>
    <property type="match status" value="1"/>
</dbReference>
<feature type="binding site" evidence="7">
    <location>
        <position position="233"/>
    </location>
    <ligand>
        <name>Mn(2+)</name>
        <dbReference type="ChEBI" id="CHEBI:29035"/>
        <label>2</label>
    </ligand>
</feature>
<dbReference type="GO" id="GO:0006508">
    <property type="term" value="P:proteolysis"/>
    <property type="evidence" value="ECO:0007669"/>
    <property type="project" value="UniProtKB-KW"/>
</dbReference>
<dbReference type="PANTHER" id="PTHR43226:SF8">
    <property type="entry name" value="XAA-PRO DIPEPTIDASE"/>
    <property type="match status" value="1"/>
</dbReference>
<evidence type="ECO:0000259" key="9">
    <source>
        <dbReference type="Pfam" id="PF21216"/>
    </source>
</evidence>
<feature type="binding site" evidence="7">
    <location>
        <position position="244"/>
    </location>
    <ligand>
        <name>Mn(2+)</name>
        <dbReference type="ChEBI" id="CHEBI:29035"/>
        <label>1</label>
    </ligand>
</feature>
<keyword evidence="3 7" id="KW-0378">Hydrolase</keyword>
<dbReference type="NCBIfam" id="NF010133">
    <property type="entry name" value="PRK13607.1"/>
    <property type="match status" value="1"/>
</dbReference>
<evidence type="ECO:0000259" key="8">
    <source>
        <dbReference type="Pfam" id="PF00557"/>
    </source>
</evidence>
<dbReference type="EMBL" id="SNXC01000011">
    <property type="protein sequence ID" value="TDO98091.1"/>
    <property type="molecule type" value="Genomic_DNA"/>
</dbReference>
<keyword evidence="2 7" id="KW-0479">Metal-binding</keyword>
<dbReference type="InterPro" id="IPR048819">
    <property type="entry name" value="PepQ_N"/>
</dbReference>
<evidence type="ECO:0000256" key="2">
    <source>
        <dbReference type="ARBA" id="ARBA00022723"/>
    </source>
</evidence>
<proteinExistence type="inferred from homology"/>
<dbReference type="GO" id="GO:0102009">
    <property type="term" value="F:proline dipeptidase activity"/>
    <property type="evidence" value="ECO:0007669"/>
    <property type="project" value="UniProtKB-EC"/>
</dbReference>
<dbReference type="PROSITE" id="PS00491">
    <property type="entry name" value="PROLINE_PEPTIDASE"/>
    <property type="match status" value="1"/>
</dbReference>
<accession>A0A4R6M9B4</accession>
<dbReference type="Pfam" id="PF21216">
    <property type="entry name" value="PepQ_N"/>
    <property type="match status" value="1"/>
</dbReference>
<evidence type="ECO:0000256" key="5">
    <source>
        <dbReference type="ARBA" id="ARBA00023049"/>
    </source>
</evidence>
<dbReference type="GO" id="GO:0008235">
    <property type="term" value="F:metalloexopeptidase activity"/>
    <property type="evidence" value="ECO:0007669"/>
    <property type="project" value="UniProtKB-UniRule"/>
</dbReference>
<comment type="catalytic activity">
    <reaction evidence="7">
        <text>Xaa-L-Pro dipeptide + H2O = an L-alpha-amino acid + L-proline</text>
        <dbReference type="Rhea" id="RHEA:76407"/>
        <dbReference type="ChEBI" id="CHEBI:15377"/>
        <dbReference type="ChEBI" id="CHEBI:59869"/>
        <dbReference type="ChEBI" id="CHEBI:60039"/>
        <dbReference type="ChEBI" id="CHEBI:195196"/>
        <dbReference type="EC" id="3.4.13.9"/>
    </reaction>
</comment>
<evidence type="ECO:0000256" key="6">
    <source>
        <dbReference type="ARBA" id="ARBA00023211"/>
    </source>
</evidence>
<keyword evidence="1 7" id="KW-0645">Protease</keyword>
<feature type="binding site" evidence="7">
    <location>
        <position position="369"/>
    </location>
    <ligand>
        <name>Mn(2+)</name>
        <dbReference type="ChEBI" id="CHEBI:29035"/>
        <label>1</label>
    </ligand>
</feature>
<feature type="domain" description="Xaa-Pro dipeptidase N-terminal" evidence="9">
    <location>
        <begin position="4"/>
        <end position="128"/>
    </location>
</feature>
<dbReference type="InterPro" id="IPR029149">
    <property type="entry name" value="Creatin/AminoP/Spt16_N"/>
</dbReference>
<keyword evidence="6 7" id="KW-0464">Manganese</keyword>
<feature type="domain" description="Peptidase M24" evidence="8">
    <location>
        <begin position="156"/>
        <end position="415"/>
    </location>
</feature>
<dbReference type="Gene3D" id="3.90.230.10">
    <property type="entry name" value="Creatinase/methionine aminopeptidase superfamily"/>
    <property type="match status" value="1"/>
</dbReference>
<evidence type="ECO:0000256" key="1">
    <source>
        <dbReference type="ARBA" id="ARBA00022670"/>
    </source>
</evidence>
<evidence type="ECO:0000313" key="11">
    <source>
        <dbReference type="Proteomes" id="UP000294656"/>
    </source>
</evidence>
<dbReference type="SUPFAM" id="SSF55920">
    <property type="entry name" value="Creatinase/aminopeptidase"/>
    <property type="match status" value="1"/>
</dbReference>
<dbReference type="GO" id="GO:0004177">
    <property type="term" value="F:aminopeptidase activity"/>
    <property type="evidence" value="ECO:0007669"/>
    <property type="project" value="TreeGrafter"/>
</dbReference>
<dbReference type="Proteomes" id="UP000294656">
    <property type="component" value="Unassembled WGS sequence"/>
</dbReference>
<feature type="binding site" evidence="7">
    <location>
        <position position="324"/>
    </location>
    <ligand>
        <name>Mn(2+)</name>
        <dbReference type="ChEBI" id="CHEBI:29035"/>
        <label>1</label>
    </ligand>
</feature>
<evidence type="ECO:0000256" key="7">
    <source>
        <dbReference type="HAMAP-Rule" id="MF_01279"/>
    </source>
</evidence>
<dbReference type="PANTHER" id="PTHR43226">
    <property type="entry name" value="XAA-PRO AMINOPEPTIDASE 3"/>
    <property type="match status" value="1"/>
</dbReference>
<keyword evidence="4 7" id="KW-0224">Dipeptidase</keyword>
<dbReference type="InterPro" id="IPR000994">
    <property type="entry name" value="Pept_M24"/>
</dbReference>
<dbReference type="Pfam" id="PF00557">
    <property type="entry name" value="Peptidase_M24"/>
    <property type="match status" value="1"/>
</dbReference>
<feature type="binding site" evidence="7">
    <location>
        <position position="408"/>
    </location>
    <ligand>
        <name>Mn(2+)</name>
        <dbReference type="ChEBI" id="CHEBI:29035"/>
        <label>2</label>
    </ligand>
</feature>
<organism evidence="10 11">
    <name type="scientific">Marinomonas balearica</name>
    <dbReference type="NCBI Taxonomy" id="491947"/>
    <lineage>
        <taxon>Bacteria</taxon>
        <taxon>Pseudomonadati</taxon>
        <taxon>Pseudomonadota</taxon>
        <taxon>Gammaproteobacteria</taxon>
        <taxon>Oceanospirillales</taxon>
        <taxon>Oceanospirillaceae</taxon>
        <taxon>Marinomonas</taxon>
    </lineage>
</organism>
<feature type="binding site" evidence="7">
    <location>
        <position position="244"/>
    </location>
    <ligand>
        <name>Mn(2+)</name>
        <dbReference type="ChEBI" id="CHEBI:29035"/>
        <label>2</label>
    </ligand>
</feature>
<comment type="similarity">
    <text evidence="7">Belongs to the peptidase M24B family. Bacterial-type prolidase subfamily.</text>
</comment>
<gene>
    <name evidence="7" type="primary">pepQ</name>
    <name evidence="10" type="ORF">DFP79_1724</name>
</gene>
<comment type="caution">
    <text evidence="10">The sequence shown here is derived from an EMBL/GenBank/DDBJ whole genome shotgun (WGS) entry which is preliminary data.</text>
</comment>
<reference evidence="10 11" key="1">
    <citation type="submission" date="2019-03" db="EMBL/GenBank/DDBJ databases">
        <title>Genomic Encyclopedia of Type Strains, Phase III (KMG-III): the genomes of soil and plant-associated and newly described type strains.</title>
        <authorList>
            <person name="Whitman W."/>
        </authorList>
    </citation>
    <scope>NUCLEOTIDE SEQUENCE [LARGE SCALE GENOMIC DNA]</scope>
    <source>
        <strain evidence="10 11">CECT 7378</strain>
    </source>
</reference>
<protein>
    <recommendedName>
        <fullName evidence="7">Xaa-Pro dipeptidase</fullName>
        <shortName evidence="7">X-Pro dipeptidase</shortName>
        <ecNumber evidence="7">3.4.13.9</ecNumber>
    </recommendedName>
    <alternativeName>
        <fullName evidence="7">Imidodipeptidase</fullName>
    </alternativeName>
    <alternativeName>
        <fullName evidence="7">Proline dipeptidase</fullName>
        <shortName evidence="7">Prolidase</shortName>
    </alternativeName>
</protein>
<evidence type="ECO:0000256" key="3">
    <source>
        <dbReference type="ARBA" id="ARBA00022801"/>
    </source>
</evidence>
<dbReference type="InterPro" id="IPR022846">
    <property type="entry name" value="X_Pro_dipept"/>
</dbReference>
<dbReference type="OrthoDB" id="9806388at2"/>
<dbReference type="InterPro" id="IPR036005">
    <property type="entry name" value="Creatinase/aminopeptidase-like"/>
</dbReference>
<name>A0A4R6M9B4_9GAMM</name>
<dbReference type="AlphaFoldDB" id="A0A4R6M9B4"/>
<dbReference type="EC" id="3.4.13.9" evidence="7"/>
<evidence type="ECO:0000313" key="10">
    <source>
        <dbReference type="EMBL" id="TDO98091.1"/>
    </source>
</evidence>
<dbReference type="GO" id="GO:0016795">
    <property type="term" value="F:phosphoric triester hydrolase activity"/>
    <property type="evidence" value="ECO:0007669"/>
    <property type="project" value="InterPro"/>
</dbReference>
<comment type="cofactor">
    <cofactor evidence="7">
        <name>Mn(2+)</name>
        <dbReference type="ChEBI" id="CHEBI:29035"/>
    </cofactor>
    <text evidence="7">Binds 2 manganese ions per subunit.</text>
</comment>
<comment type="function">
    <text evidence="7">Splits dipeptides with a prolyl residue in the C-terminal position.</text>
</comment>
<dbReference type="RefSeq" id="WP_133503513.1">
    <property type="nucleotide sequence ID" value="NZ_SNXC01000011.1"/>
</dbReference>
<dbReference type="Gene3D" id="3.40.350.10">
    <property type="entry name" value="Creatinase/prolidase N-terminal domain"/>
    <property type="match status" value="1"/>
</dbReference>
<keyword evidence="5 7" id="KW-0482">Metalloprotease</keyword>
<dbReference type="InterPro" id="IPR001131">
    <property type="entry name" value="Peptidase_M24B_aminopep-P_CS"/>
</dbReference>
<keyword evidence="11" id="KW-1185">Reference proteome</keyword>
<evidence type="ECO:0000256" key="4">
    <source>
        <dbReference type="ARBA" id="ARBA00022997"/>
    </source>
</evidence>
<dbReference type="InterPro" id="IPR052433">
    <property type="entry name" value="X-Pro_dipept-like"/>
</dbReference>
<dbReference type="GO" id="GO:0046872">
    <property type="term" value="F:metal ion binding"/>
    <property type="evidence" value="ECO:0007669"/>
    <property type="project" value="UniProtKB-KW"/>
</dbReference>
<sequence length="431" mass="48028">MDISLYNNHINTLLSRYADALQHFKLDAIVLSAGSKSYYFNDDLSHPFRPFSGIQQWLPFSVSEDTFVVIRASQKPELIWPVKNDFWHAPNPIPEGDWQNNWSITPTKELDAWQQSIKGKVAFLGSDTFSNLSESKELAAFIDFDKAIKTPYEVACIQAANDLAVAGHIAAEQAFYDGASELEIHLAYLNASTQSAFQEPYPSIIGLNEHSAVLHYEHKNTTAPQPSRSFLIDAGASKNGYASDITRTYSAEDDEFRALIHSVNELQLSLCDQVVAKKSYIELHQQTLSGIAGILKEHDICSLSVDEQIDQSIVQTFYPHGLGHLLGLQVHDLGGKQIDKSGTLLAPSSDMPFLRMTRQLETGMVVTIEPGLYFIPMLIEKTLSTCANHGLNLKKIDALKPFGGIRIEDNIHITDQGTPRNLTRASFEHLR</sequence>
<feature type="binding site" evidence="7">
    <location>
        <position position="408"/>
    </location>
    <ligand>
        <name>Mn(2+)</name>
        <dbReference type="ChEBI" id="CHEBI:29035"/>
        <label>1</label>
    </ligand>
</feature>